<dbReference type="Gene3D" id="3.60.15.10">
    <property type="entry name" value="Ribonuclease Z/Hydroxyacylglutathione hydrolase-like"/>
    <property type="match status" value="1"/>
</dbReference>
<evidence type="ECO:0000256" key="1">
    <source>
        <dbReference type="ARBA" id="ARBA00004123"/>
    </source>
</evidence>
<dbReference type="GO" id="GO:0035312">
    <property type="term" value="F:5'-3' DNA exonuclease activity"/>
    <property type="evidence" value="ECO:0007669"/>
    <property type="project" value="TreeGrafter"/>
</dbReference>
<accession>A0A6I8UQJ6</accession>
<feature type="compositionally biased region" description="Basic residues" evidence="6">
    <location>
        <begin position="155"/>
        <end position="164"/>
    </location>
</feature>
<dbReference type="GO" id="GO:0003684">
    <property type="term" value="F:damaged DNA binding"/>
    <property type="evidence" value="ECO:0007669"/>
    <property type="project" value="TreeGrafter"/>
</dbReference>
<evidence type="ECO:0000256" key="2">
    <source>
        <dbReference type="ARBA" id="ARBA00010304"/>
    </source>
</evidence>
<evidence type="ECO:0000256" key="3">
    <source>
        <dbReference type="ARBA" id="ARBA00022763"/>
    </source>
</evidence>
<name>A0A6I8UQJ6_DROPS</name>
<feature type="compositionally biased region" description="Polar residues" evidence="6">
    <location>
        <begin position="250"/>
        <end position="268"/>
    </location>
</feature>
<feature type="region of interest" description="Disordered" evidence="6">
    <location>
        <begin position="26"/>
        <end position="60"/>
    </location>
</feature>
<gene>
    <name evidence="9" type="primary">Snm1</name>
</gene>
<dbReference type="GO" id="GO:0036297">
    <property type="term" value="P:interstrand cross-link repair"/>
    <property type="evidence" value="ECO:0007669"/>
    <property type="project" value="TreeGrafter"/>
</dbReference>
<dbReference type="PANTHER" id="PTHR23240:SF6">
    <property type="entry name" value="DNA CROSS-LINK REPAIR 1A PROTEIN"/>
    <property type="match status" value="1"/>
</dbReference>
<comment type="subcellular location">
    <subcellularLocation>
        <location evidence="1">Nucleus</location>
    </subcellularLocation>
</comment>
<feature type="region of interest" description="Disordered" evidence="6">
    <location>
        <begin position="689"/>
        <end position="787"/>
    </location>
</feature>
<protein>
    <submittedName>
        <fullName evidence="9">DNA cross-link repair 1A protein</fullName>
    </submittedName>
</protein>
<feature type="domain" description="DNA repair metallo-beta-lactamase" evidence="7">
    <location>
        <begin position="558"/>
        <end position="654"/>
    </location>
</feature>
<dbReference type="Gene3D" id="3.40.50.12650">
    <property type="match status" value="1"/>
</dbReference>
<dbReference type="SUPFAM" id="SSF56281">
    <property type="entry name" value="Metallo-hydrolase/oxidoreductase"/>
    <property type="match status" value="1"/>
</dbReference>
<comment type="similarity">
    <text evidence="2">Belongs to the DNA repair metallo-beta-lactamase (DRMBL) family.</text>
</comment>
<dbReference type="InParanoid" id="A0A6I8UQJ6"/>
<evidence type="ECO:0000256" key="4">
    <source>
        <dbReference type="ARBA" id="ARBA00023204"/>
    </source>
</evidence>
<evidence type="ECO:0000256" key="6">
    <source>
        <dbReference type="SAM" id="MobiDB-lite"/>
    </source>
</evidence>
<dbReference type="PANTHER" id="PTHR23240">
    <property type="entry name" value="DNA CROSS-LINK REPAIR PROTEIN PSO2/SNM1-RELATED"/>
    <property type="match status" value="1"/>
</dbReference>
<evidence type="ECO:0000256" key="5">
    <source>
        <dbReference type="ARBA" id="ARBA00023242"/>
    </source>
</evidence>
<feature type="compositionally biased region" description="Low complexity" evidence="6">
    <location>
        <begin position="724"/>
        <end position="737"/>
    </location>
</feature>
<proteinExistence type="inferred from homology"/>
<keyword evidence="3" id="KW-0227">DNA damage</keyword>
<feature type="region of interest" description="Disordered" evidence="6">
    <location>
        <begin position="250"/>
        <end position="340"/>
    </location>
</feature>
<dbReference type="Pfam" id="PF07522">
    <property type="entry name" value="DRMBL"/>
    <property type="match status" value="1"/>
</dbReference>
<feature type="region of interest" description="Disordered" evidence="6">
    <location>
        <begin position="98"/>
        <end position="214"/>
    </location>
</feature>
<dbReference type="KEGG" id="dpo:4802429"/>
<dbReference type="FunCoup" id="A0A6I8UQJ6">
    <property type="interactions" value="279"/>
</dbReference>
<keyword evidence="5" id="KW-0539">Nucleus</keyword>
<dbReference type="InterPro" id="IPR011084">
    <property type="entry name" value="DRMBL"/>
</dbReference>
<reference evidence="8" key="1">
    <citation type="submission" date="2024-06" db="UniProtKB">
        <authorList>
            <consortium name="RefSeq"/>
        </authorList>
    </citation>
    <scope>NUCLEOTIDE SEQUENCE [LARGE SCALE GENOMIC DNA]</scope>
    <source>
        <strain evidence="8">MV2-25</strain>
    </source>
</reference>
<evidence type="ECO:0000313" key="9">
    <source>
        <dbReference type="RefSeq" id="XP_001359351.4"/>
    </source>
</evidence>
<dbReference type="InterPro" id="IPR036866">
    <property type="entry name" value="RibonucZ/Hydroxyglut_hydro"/>
</dbReference>
<dbReference type="Proteomes" id="UP000001819">
    <property type="component" value="Chromosome 2"/>
</dbReference>
<evidence type="ECO:0000259" key="7">
    <source>
        <dbReference type="Pfam" id="PF07522"/>
    </source>
</evidence>
<dbReference type="RefSeq" id="XP_001359351.4">
    <property type="nucleotide sequence ID" value="XM_001359314.5"/>
</dbReference>
<dbReference type="AlphaFoldDB" id="A0A6I8UQJ6"/>
<evidence type="ECO:0000313" key="8">
    <source>
        <dbReference type="Proteomes" id="UP000001819"/>
    </source>
</evidence>
<dbReference type="FunFam" id="3.40.50.12650:FF:000001">
    <property type="entry name" value="DNA cross-link repair 1A"/>
    <property type="match status" value="1"/>
</dbReference>
<dbReference type="GO" id="GO:0006303">
    <property type="term" value="P:double-strand break repair via nonhomologous end joining"/>
    <property type="evidence" value="ECO:0007669"/>
    <property type="project" value="TreeGrafter"/>
</dbReference>
<reference evidence="9" key="2">
    <citation type="submission" date="2025-08" db="UniProtKB">
        <authorList>
            <consortium name="RefSeq"/>
        </authorList>
    </citation>
    <scope>IDENTIFICATION</scope>
    <source>
        <strain evidence="9">MV-25-SWS-2005</strain>
        <tissue evidence="9">Whole body</tissue>
    </source>
</reference>
<dbReference type="GO" id="GO:0005634">
    <property type="term" value="C:nucleus"/>
    <property type="evidence" value="ECO:0007669"/>
    <property type="project" value="UniProtKB-SubCell"/>
</dbReference>
<keyword evidence="8" id="KW-1185">Reference proteome</keyword>
<dbReference type="CDD" id="cd16273">
    <property type="entry name" value="SNM1A-1C-like_MBL-fold"/>
    <property type="match status" value="1"/>
</dbReference>
<feature type="compositionally biased region" description="Basic and acidic residues" evidence="6">
    <location>
        <begin position="738"/>
        <end position="766"/>
    </location>
</feature>
<sequence length="787" mass="87647">MSNVGKIRLKSLVELQATTKINEALGKSVSQSIDVGEKTPEKKNRAKSTGATTTRKNKPKVVQEAASIIANTTIKRSSKKTPLPGQLRIDSFFKSSAKSLKMENKPHTSRQGIVRKTANNKPAPKSNKGRKRLFDEAATTSTTTTDGSDMEPHTKRVQPPRKARGKENTSMTDANVIDLCSESESEDSDDLRSFKLEPPPQCKAPKTGDIKGNQLSPRIVNEACPSSPMVSIPSELLLGDVSIKENLLSQSSPSTTVAPHDSPSTNASPKKKVAPVSTVVSNRNKRANRRGVLAAGTSPPIPNKKGFLAPLPVPNEPGNPDTSSEKIASNGRKQRTPKPCPPYKVVEGTHFCVDGFQFGVIPGVTHYFLTHFHADHYIGLTKKFAFPLFMSPLTARLVQAFIKIDEMYIREIDVDQTILVDNIQITGIEANHCPGALMFFFKLSSGECILHTGDFRASFEMESLPIFWNNIDIDLLYLDTTYLSGNYDFCHQTESVDRAVYMVQKFHERNPGKRILYVCGSYVIGKEKIWLTLAEKFSLTVWTEAHRRMAIDCLEWPDLQSRLNDDPYQANLHVIGMGKVTYLVLAEYFKQFEDQYDMLLAIRPSGWEKNSKPSYGRRISIIGIEYSEHSSYKELERFVRFIKPRRIISTVPVGRDLFVTGKVQAKWYQFKGHLSLMTRGYQPSISTFLATPNRKKPPSSTKMALSPVDENKTDWETTVQDHVTISSSTSENSTITEGIEKKKSHGDGSDVPLHKSESPGKSKPSTDEEALLNRLTSDASDDWLADS</sequence>
<organism evidence="8 9">
    <name type="scientific">Drosophila pseudoobscura pseudoobscura</name>
    <name type="common">Fruit fly</name>
    <dbReference type="NCBI Taxonomy" id="46245"/>
    <lineage>
        <taxon>Eukaryota</taxon>
        <taxon>Metazoa</taxon>
        <taxon>Ecdysozoa</taxon>
        <taxon>Arthropoda</taxon>
        <taxon>Hexapoda</taxon>
        <taxon>Insecta</taxon>
        <taxon>Pterygota</taxon>
        <taxon>Neoptera</taxon>
        <taxon>Endopterygota</taxon>
        <taxon>Diptera</taxon>
        <taxon>Brachycera</taxon>
        <taxon>Muscomorpha</taxon>
        <taxon>Ephydroidea</taxon>
        <taxon>Drosophilidae</taxon>
        <taxon>Drosophila</taxon>
        <taxon>Sophophora</taxon>
    </lineage>
</organism>
<keyword evidence="4" id="KW-0234">DNA repair</keyword>